<evidence type="ECO:0000256" key="3">
    <source>
        <dbReference type="ARBA" id="ARBA00022651"/>
    </source>
</evidence>
<dbReference type="PANTHER" id="PTHR31490">
    <property type="entry name" value="GLYCOSYL HYDROLASE"/>
    <property type="match status" value="1"/>
</dbReference>
<name>A0ABS6K222_9BACI</name>
<keyword evidence="7 8" id="KW-0624">Polysaccharide degradation</keyword>
<keyword evidence="4 8" id="KW-0378">Hydrolase</keyword>
<evidence type="ECO:0000256" key="10">
    <source>
        <dbReference type="SAM" id="SignalP"/>
    </source>
</evidence>
<evidence type="ECO:0000313" key="12">
    <source>
        <dbReference type="EMBL" id="MBU9723555.1"/>
    </source>
</evidence>
<sequence>MRKSMGKPIVLGLVLSLFVHPFGFAAVSAEEGELPHALEVPAMDERFEESFSIGAAIEPFQLDGESGQILDYHYNSVVAENAMKPESLQPSEGQFDWEGADRIADYARENDIELRFHTLVWHNQVPGWFFLDEDGNSMVEEEDNAKREENKQLLLERLEMHIQEVVERYGDVVTSWDVVNEVIDDDQPNEQGLRESPWYQIAGDDYIRTAFEATRRFAGEDAMLYINDYNTEVEPKRTNLYNLVVDLIEEGVPIDGVGHQSHIQLGWPSIDDMRETYEMFAELGLDQQITELDVSIYGWPPSGEFKSEEEIPDSILEEQAERYEAIFSLYEEFRDEISNVTFWGIGDNHTWLDDRAQEHSDDGAGKDAPFVFDTEYNVKPAYYAIMGFEQGELFDADTSTNFPLIIIGGVGILIVVGILLLRRRRLPGE</sequence>
<feature type="domain" description="GH10" evidence="11">
    <location>
        <begin position="37"/>
        <end position="388"/>
    </location>
</feature>
<proteinExistence type="inferred from homology"/>
<comment type="similarity">
    <text evidence="8">Belongs to the glycosyl hydrolase 10 (cellulase F) family.</text>
</comment>
<evidence type="ECO:0000259" key="11">
    <source>
        <dbReference type="PROSITE" id="PS51760"/>
    </source>
</evidence>
<evidence type="ECO:0000256" key="5">
    <source>
        <dbReference type="ARBA" id="ARBA00023277"/>
    </source>
</evidence>
<organism evidence="12 13">
    <name type="scientific">Evansella alkalicola</name>
    <dbReference type="NCBI Taxonomy" id="745819"/>
    <lineage>
        <taxon>Bacteria</taxon>
        <taxon>Bacillati</taxon>
        <taxon>Bacillota</taxon>
        <taxon>Bacilli</taxon>
        <taxon>Bacillales</taxon>
        <taxon>Bacillaceae</taxon>
        <taxon>Evansella</taxon>
    </lineage>
</organism>
<dbReference type="SMART" id="SM00633">
    <property type="entry name" value="Glyco_10"/>
    <property type="match status" value="1"/>
</dbReference>
<dbReference type="Pfam" id="PF00331">
    <property type="entry name" value="Glyco_hydro_10"/>
    <property type="match status" value="1"/>
</dbReference>
<keyword evidence="6 8" id="KW-0326">Glycosidase</keyword>
<dbReference type="RefSeq" id="WP_088073992.1">
    <property type="nucleotide sequence ID" value="NZ_JAHQCR010000082.1"/>
</dbReference>
<evidence type="ECO:0000256" key="6">
    <source>
        <dbReference type="ARBA" id="ARBA00023295"/>
    </source>
</evidence>
<keyword evidence="9" id="KW-1133">Transmembrane helix</keyword>
<dbReference type="SUPFAM" id="SSF51445">
    <property type="entry name" value="(Trans)glycosidases"/>
    <property type="match status" value="1"/>
</dbReference>
<gene>
    <name evidence="12" type="ORF">KS407_19235</name>
</gene>
<keyword evidence="9" id="KW-0472">Membrane</keyword>
<evidence type="ECO:0000256" key="8">
    <source>
        <dbReference type="RuleBase" id="RU361174"/>
    </source>
</evidence>
<dbReference type="InterPro" id="IPR017853">
    <property type="entry name" value="GH"/>
</dbReference>
<evidence type="ECO:0000256" key="2">
    <source>
        <dbReference type="ARBA" id="ARBA00004851"/>
    </source>
</evidence>
<comment type="caution">
    <text evidence="12">The sequence shown here is derived from an EMBL/GenBank/DDBJ whole genome shotgun (WGS) entry which is preliminary data.</text>
</comment>
<reference evidence="12 13" key="1">
    <citation type="submission" date="2021-06" db="EMBL/GenBank/DDBJ databases">
        <title>Bacillus sp. RD4P76, an endophyte from a halophyte.</title>
        <authorList>
            <person name="Sun J.-Q."/>
        </authorList>
    </citation>
    <scope>NUCLEOTIDE SEQUENCE [LARGE SCALE GENOMIC DNA]</scope>
    <source>
        <strain evidence="12 13">JCM 17098</strain>
    </source>
</reference>
<dbReference type="EMBL" id="JAHQCR010000082">
    <property type="protein sequence ID" value="MBU9723555.1"/>
    <property type="molecule type" value="Genomic_DNA"/>
</dbReference>
<dbReference type="InterPro" id="IPR001000">
    <property type="entry name" value="GH10_dom"/>
</dbReference>
<evidence type="ECO:0000256" key="9">
    <source>
        <dbReference type="SAM" id="Phobius"/>
    </source>
</evidence>
<feature type="chain" id="PRO_5046072082" description="Beta-xylanase" evidence="10">
    <location>
        <begin position="26"/>
        <end position="429"/>
    </location>
</feature>
<evidence type="ECO:0000256" key="7">
    <source>
        <dbReference type="ARBA" id="ARBA00023326"/>
    </source>
</evidence>
<dbReference type="PANTHER" id="PTHR31490:SF90">
    <property type="entry name" value="ENDO-1,4-BETA-XYLANASE A"/>
    <property type="match status" value="1"/>
</dbReference>
<accession>A0ABS6K222</accession>
<comment type="pathway">
    <text evidence="2">Glycan degradation; xylan degradation.</text>
</comment>
<dbReference type="Gene3D" id="3.20.20.80">
    <property type="entry name" value="Glycosidases"/>
    <property type="match status" value="1"/>
</dbReference>
<keyword evidence="10" id="KW-0732">Signal</keyword>
<keyword evidence="13" id="KW-1185">Reference proteome</keyword>
<keyword evidence="3" id="KW-0858">Xylan degradation</keyword>
<keyword evidence="9" id="KW-0812">Transmembrane</keyword>
<evidence type="ECO:0000256" key="1">
    <source>
        <dbReference type="ARBA" id="ARBA00000681"/>
    </source>
</evidence>
<comment type="catalytic activity">
    <reaction evidence="1 8">
        <text>Endohydrolysis of (1-&gt;4)-beta-D-xylosidic linkages in xylans.</text>
        <dbReference type="EC" id="3.2.1.8"/>
    </reaction>
</comment>
<keyword evidence="5 8" id="KW-0119">Carbohydrate metabolism</keyword>
<dbReference type="PRINTS" id="PR00134">
    <property type="entry name" value="GLHYDRLASE10"/>
</dbReference>
<feature type="transmembrane region" description="Helical" evidence="9">
    <location>
        <begin position="402"/>
        <end position="421"/>
    </location>
</feature>
<evidence type="ECO:0000313" key="13">
    <source>
        <dbReference type="Proteomes" id="UP000790580"/>
    </source>
</evidence>
<feature type="signal peptide" evidence="10">
    <location>
        <begin position="1"/>
        <end position="25"/>
    </location>
</feature>
<dbReference type="EC" id="3.2.1.8" evidence="8"/>
<evidence type="ECO:0000256" key="4">
    <source>
        <dbReference type="ARBA" id="ARBA00022801"/>
    </source>
</evidence>
<dbReference type="Proteomes" id="UP000790580">
    <property type="component" value="Unassembled WGS sequence"/>
</dbReference>
<dbReference type="PROSITE" id="PS51760">
    <property type="entry name" value="GH10_2"/>
    <property type="match status" value="1"/>
</dbReference>
<protein>
    <recommendedName>
        <fullName evidence="8">Beta-xylanase</fullName>
        <ecNumber evidence="8">3.2.1.8</ecNumber>
    </recommendedName>
</protein>
<dbReference type="InterPro" id="IPR044846">
    <property type="entry name" value="GH10"/>
</dbReference>